<evidence type="ECO:0000313" key="2">
    <source>
        <dbReference type="Proteomes" id="UP000199233"/>
    </source>
</evidence>
<dbReference type="RefSeq" id="WP_093281852.1">
    <property type="nucleotide sequence ID" value="NZ_FOFS01000002.1"/>
</dbReference>
<dbReference type="GO" id="GO:0008270">
    <property type="term" value="F:zinc ion binding"/>
    <property type="evidence" value="ECO:0007669"/>
    <property type="project" value="InterPro"/>
</dbReference>
<protein>
    <submittedName>
        <fullName evidence="1">Uncharacterized protein</fullName>
    </submittedName>
</protein>
<reference evidence="1 2" key="1">
    <citation type="submission" date="2016-10" db="EMBL/GenBank/DDBJ databases">
        <authorList>
            <person name="de Groot N.N."/>
        </authorList>
    </citation>
    <scope>NUCLEOTIDE SEQUENCE [LARGE SCALE GENOMIC DNA]</scope>
    <source>
        <strain evidence="1 2">DSM 25927</strain>
    </source>
</reference>
<dbReference type="SUPFAM" id="SSF161219">
    <property type="entry name" value="CHY zinc finger-like"/>
    <property type="match status" value="1"/>
</dbReference>
<dbReference type="EMBL" id="FOFS01000002">
    <property type="protein sequence ID" value="SEP87613.1"/>
    <property type="molecule type" value="Genomic_DNA"/>
</dbReference>
<sequence length="72" mass="7900">MKPSPNIVIAASGQRRRVMQIQVEAVMVWFRCPHCDAELGGHPCDPRGQQDLSCSQCGGSFDIPPQAELCFV</sequence>
<dbReference type="InterPro" id="IPR037274">
    <property type="entry name" value="Znf_CHY_sf"/>
</dbReference>
<accession>A0A1H9BG55</accession>
<proteinExistence type="predicted"/>
<gene>
    <name evidence="1" type="ORF">SAMN04488038_10270</name>
</gene>
<dbReference type="Proteomes" id="UP000199233">
    <property type="component" value="Unassembled WGS sequence"/>
</dbReference>
<dbReference type="OrthoDB" id="9798776at2"/>
<organism evidence="1 2">
    <name type="scientific">Solimonas aquatica</name>
    <dbReference type="NCBI Taxonomy" id="489703"/>
    <lineage>
        <taxon>Bacteria</taxon>
        <taxon>Pseudomonadati</taxon>
        <taxon>Pseudomonadota</taxon>
        <taxon>Gammaproteobacteria</taxon>
        <taxon>Nevskiales</taxon>
        <taxon>Nevskiaceae</taxon>
        <taxon>Solimonas</taxon>
    </lineage>
</organism>
<name>A0A1H9BG55_9GAMM</name>
<evidence type="ECO:0000313" key="1">
    <source>
        <dbReference type="EMBL" id="SEP87613.1"/>
    </source>
</evidence>
<dbReference type="AlphaFoldDB" id="A0A1H9BG55"/>
<keyword evidence="2" id="KW-1185">Reference proteome</keyword>
<dbReference type="STRING" id="489703.SAMN04488038_10270"/>